<reference evidence="1" key="1">
    <citation type="submission" date="2021-06" db="EMBL/GenBank/DDBJ databases">
        <authorList>
            <person name="Kallberg Y."/>
            <person name="Tangrot J."/>
            <person name="Rosling A."/>
        </authorList>
    </citation>
    <scope>NUCLEOTIDE SEQUENCE</scope>
    <source>
        <strain evidence="1">CL356</strain>
    </source>
</reference>
<dbReference type="EMBL" id="CAJVPT010006866">
    <property type="protein sequence ID" value="CAG8535351.1"/>
    <property type="molecule type" value="Genomic_DNA"/>
</dbReference>
<comment type="caution">
    <text evidence="1">The sequence shown here is derived from an EMBL/GenBank/DDBJ whole genome shotgun (WGS) entry which is preliminary data.</text>
</comment>
<proteinExistence type="predicted"/>
<name>A0ACA9LJX5_9GLOM</name>
<keyword evidence="2" id="KW-1185">Reference proteome</keyword>
<accession>A0ACA9LJX5</accession>
<protein>
    <submittedName>
        <fullName evidence="1">12251_t:CDS:1</fullName>
    </submittedName>
</protein>
<gene>
    <name evidence="1" type="ORF">ACOLOM_LOCUS4247</name>
</gene>
<evidence type="ECO:0000313" key="2">
    <source>
        <dbReference type="Proteomes" id="UP000789525"/>
    </source>
</evidence>
<sequence>MPRPNKRKAAHKQVSRDKRGKFIKEDKLNMMDTESSTFELMEIELSNDLSGENFWENNEVSDWGSDVDSATEQDIQDRLSKDNLWLKWKADASLEKSRHDPYNIGNPPKSTYYDKWGPSVQDVSSDEEFALPSKNNAISLKKDLEEIFNRMSAP</sequence>
<feature type="non-terminal residue" evidence="1">
    <location>
        <position position="154"/>
    </location>
</feature>
<organism evidence="1 2">
    <name type="scientific">Acaulospora colombiana</name>
    <dbReference type="NCBI Taxonomy" id="27376"/>
    <lineage>
        <taxon>Eukaryota</taxon>
        <taxon>Fungi</taxon>
        <taxon>Fungi incertae sedis</taxon>
        <taxon>Mucoromycota</taxon>
        <taxon>Glomeromycotina</taxon>
        <taxon>Glomeromycetes</taxon>
        <taxon>Diversisporales</taxon>
        <taxon>Acaulosporaceae</taxon>
        <taxon>Acaulospora</taxon>
    </lineage>
</organism>
<evidence type="ECO:0000313" key="1">
    <source>
        <dbReference type="EMBL" id="CAG8535351.1"/>
    </source>
</evidence>
<dbReference type="Proteomes" id="UP000789525">
    <property type="component" value="Unassembled WGS sequence"/>
</dbReference>